<evidence type="ECO:0000313" key="2">
    <source>
        <dbReference type="EMBL" id="MDG3002690.1"/>
    </source>
</evidence>
<accession>A0ABT6F533</accession>
<dbReference type="Proteomes" id="UP001216907">
    <property type="component" value="Unassembled WGS sequence"/>
</dbReference>
<comment type="caution">
    <text evidence="2">The sequence shown here is derived from an EMBL/GenBank/DDBJ whole genome shotgun (WGS) entry which is preliminary data.</text>
</comment>
<dbReference type="Gene3D" id="1.10.3450.10">
    <property type="entry name" value="TTHA0068-like"/>
    <property type="match status" value="1"/>
</dbReference>
<feature type="region of interest" description="Disordered" evidence="1">
    <location>
        <begin position="1"/>
        <end position="45"/>
    </location>
</feature>
<keyword evidence="3" id="KW-1185">Reference proteome</keyword>
<dbReference type="SUPFAM" id="SSF140663">
    <property type="entry name" value="TTHA0068-like"/>
    <property type="match status" value="1"/>
</dbReference>
<evidence type="ECO:0000256" key="1">
    <source>
        <dbReference type="SAM" id="MobiDB-lite"/>
    </source>
</evidence>
<evidence type="ECO:0000313" key="3">
    <source>
        <dbReference type="Proteomes" id="UP001216907"/>
    </source>
</evidence>
<proteinExistence type="predicted"/>
<protein>
    <submittedName>
        <fullName evidence="2">DUF309 domain-containing protein</fullName>
    </submittedName>
</protein>
<dbReference type="InterPro" id="IPR005500">
    <property type="entry name" value="DUF309"/>
</dbReference>
<name>A0ABT6F533_9BACT</name>
<organism evidence="2 3">
    <name type="scientific">Paludisphaera mucosa</name>
    <dbReference type="NCBI Taxonomy" id="3030827"/>
    <lineage>
        <taxon>Bacteria</taxon>
        <taxon>Pseudomonadati</taxon>
        <taxon>Planctomycetota</taxon>
        <taxon>Planctomycetia</taxon>
        <taxon>Isosphaerales</taxon>
        <taxon>Isosphaeraceae</taxon>
        <taxon>Paludisphaera</taxon>
    </lineage>
</organism>
<reference evidence="2 3" key="1">
    <citation type="submission" date="2023-03" db="EMBL/GenBank/DDBJ databases">
        <title>Paludisphaera mucosa sp. nov. a novel planctomycete from northern fen.</title>
        <authorList>
            <person name="Ivanova A."/>
        </authorList>
    </citation>
    <scope>NUCLEOTIDE SEQUENCE [LARGE SCALE GENOMIC DNA]</scope>
    <source>
        <strain evidence="2 3">Pla2</strain>
    </source>
</reference>
<sequence>MTETTRAYQEAEPPSSTYVPGSGVPHPGRSRTKGETPPTPPIAGDAWGDSPAYLRGVDLFNAGFYWEAHEAWEALWHAHGRRGPVALLLKGLIKMAAAGVKVRQGRPAGVRSHAARAAGHFTAVRAEVGPSLLGLDLDGWIDFARSVAGRPPETPDAPGGSAVVVFTRRLTPGGDSPASGATRPPAAGP</sequence>
<dbReference type="EMBL" id="JARRAG010000001">
    <property type="protein sequence ID" value="MDG3002690.1"/>
    <property type="molecule type" value="Genomic_DNA"/>
</dbReference>
<dbReference type="InterPro" id="IPR023203">
    <property type="entry name" value="TTHA0068_sf"/>
</dbReference>
<dbReference type="Pfam" id="PF03745">
    <property type="entry name" value="DUF309"/>
    <property type="match status" value="1"/>
</dbReference>
<gene>
    <name evidence="2" type="ORF">PZE19_02725</name>
</gene>
<feature type="region of interest" description="Disordered" evidence="1">
    <location>
        <begin position="169"/>
        <end position="189"/>
    </location>
</feature>
<dbReference type="RefSeq" id="WP_277859054.1">
    <property type="nucleotide sequence ID" value="NZ_JARRAG010000001.1"/>
</dbReference>